<dbReference type="PANTHER" id="PTHR30390:SF8">
    <property type="entry name" value="SUGAR ISOMERASE (SIS)"/>
    <property type="match status" value="1"/>
</dbReference>
<sequence>MTNAYFSDYLTKQQALYQAIPIDTVIRWAAMLQQAWTDDRQLFVFGNGGSAMNASHFVTDLGKSASDRMGKRFRCLCLNESISWITALGNDYAYEDVYAGQLQNYARPGDLVLALSVSGSSPNVVKAVAWANAHELTTLALVGGNGGTLADIATEHIRLPDTHFGRVEDAQMTICHLLCYCFIEMNGKW</sequence>
<keyword evidence="3" id="KW-1185">Reference proteome</keyword>
<dbReference type="GO" id="GO:0097367">
    <property type="term" value="F:carbohydrate derivative binding"/>
    <property type="evidence" value="ECO:0007669"/>
    <property type="project" value="InterPro"/>
</dbReference>
<dbReference type="GO" id="GO:1901135">
    <property type="term" value="P:carbohydrate derivative metabolic process"/>
    <property type="evidence" value="ECO:0007669"/>
    <property type="project" value="InterPro"/>
</dbReference>
<dbReference type="InterPro" id="IPR050099">
    <property type="entry name" value="SIS_GmhA/DiaA_subfam"/>
</dbReference>
<feature type="domain" description="SIS" evidence="1">
    <location>
        <begin position="28"/>
        <end position="188"/>
    </location>
</feature>
<name>A0A939FZC4_9BACT</name>
<dbReference type="SUPFAM" id="SSF53697">
    <property type="entry name" value="SIS domain"/>
    <property type="match status" value="1"/>
</dbReference>
<protein>
    <submittedName>
        <fullName evidence="2">SIS domain-containing protein</fullName>
    </submittedName>
</protein>
<dbReference type="InterPro" id="IPR001347">
    <property type="entry name" value="SIS_dom"/>
</dbReference>
<reference evidence="2 3" key="1">
    <citation type="submission" date="2021-03" db="EMBL/GenBank/DDBJ databases">
        <title>Fibrella sp. HMF5036 genome sequencing and assembly.</title>
        <authorList>
            <person name="Kang H."/>
            <person name="Kim H."/>
            <person name="Bae S."/>
            <person name="Joh K."/>
        </authorList>
    </citation>
    <scope>NUCLEOTIDE SEQUENCE [LARGE SCALE GENOMIC DNA]</scope>
    <source>
        <strain evidence="2 3">HMF5036</strain>
    </source>
</reference>
<evidence type="ECO:0000313" key="2">
    <source>
        <dbReference type="EMBL" id="MBO0929532.1"/>
    </source>
</evidence>
<dbReference type="Gene3D" id="3.40.50.10490">
    <property type="entry name" value="Glucose-6-phosphate isomerase like protein, domain 1"/>
    <property type="match status" value="1"/>
</dbReference>
<accession>A0A939FZC4</accession>
<evidence type="ECO:0000313" key="3">
    <source>
        <dbReference type="Proteomes" id="UP000664795"/>
    </source>
</evidence>
<dbReference type="PROSITE" id="PS51464">
    <property type="entry name" value="SIS"/>
    <property type="match status" value="1"/>
</dbReference>
<dbReference type="Proteomes" id="UP000664795">
    <property type="component" value="Unassembled WGS sequence"/>
</dbReference>
<organism evidence="2 3">
    <name type="scientific">Fibrella aquatilis</name>
    <dbReference type="NCBI Taxonomy" id="2817059"/>
    <lineage>
        <taxon>Bacteria</taxon>
        <taxon>Pseudomonadati</taxon>
        <taxon>Bacteroidota</taxon>
        <taxon>Cytophagia</taxon>
        <taxon>Cytophagales</taxon>
        <taxon>Spirosomataceae</taxon>
        <taxon>Fibrella</taxon>
    </lineage>
</organism>
<dbReference type="Pfam" id="PF13580">
    <property type="entry name" value="SIS_2"/>
    <property type="match status" value="1"/>
</dbReference>
<evidence type="ECO:0000259" key="1">
    <source>
        <dbReference type="PROSITE" id="PS51464"/>
    </source>
</evidence>
<dbReference type="InterPro" id="IPR046348">
    <property type="entry name" value="SIS_dom_sf"/>
</dbReference>
<dbReference type="InterPro" id="IPR035461">
    <property type="entry name" value="GmhA/DiaA"/>
</dbReference>
<comment type="caution">
    <text evidence="2">The sequence shown here is derived from an EMBL/GenBank/DDBJ whole genome shotgun (WGS) entry which is preliminary data.</text>
</comment>
<dbReference type="EMBL" id="JAFMYU010000001">
    <property type="protein sequence ID" value="MBO0929532.1"/>
    <property type="molecule type" value="Genomic_DNA"/>
</dbReference>
<dbReference type="AlphaFoldDB" id="A0A939FZC4"/>
<dbReference type="CDD" id="cd05006">
    <property type="entry name" value="SIS_GmhA"/>
    <property type="match status" value="1"/>
</dbReference>
<gene>
    <name evidence="2" type="ORF">J2I48_00920</name>
</gene>
<dbReference type="RefSeq" id="WP_207333497.1">
    <property type="nucleotide sequence ID" value="NZ_JAFMYU010000001.1"/>
</dbReference>
<dbReference type="PANTHER" id="PTHR30390">
    <property type="entry name" value="SEDOHEPTULOSE 7-PHOSPHATE ISOMERASE / DNAA INITIATOR-ASSOCIATING FACTOR FOR REPLICATION INITIATION"/>
    <property type="match status" value="1"/>
</dbReference>
<proteinExistence type="predicted"/>